<proteinExistence type="inferred from homology"/>
<dbReference type="PROSITE" id="PS00166">
    <property type="entry name" value="ENOYL_COA_HYDRATASE"/>
    <property type="match status" value="1"/>
</dbReference>
<evidence type="ECO:0000313" key="3">
    <source>
        <dbReference type="EMBL" id="TWH65280.1"/>
    </source>
</evidence>
<reference evidence="3 4" key="1">
    <citation type="submission" date="2019-07" db="EMBL/GenBank/DDBJ databases">
        <title>R&amp;d 2014.</title>
        <authorList>
            <person name="Klenk H.-P."/>
        </authorList>
    </citation>
    <scope>NUCLEOTIDE SEQUENCE [LARGE SCALE GENOMIC DNA]</scope>
    <source>
        <strain evidence="3 4">DSM 43868</strain>
    </source>
</reference>
<dbReference type="InterPro" id="IPR018376">
    <property type="entry name" value="Enoyl-CoA_hyd/isom_CS"/>
</dbReference>
<sequence length="261" mass="27099">MVEPVLYVVDGNVARITLNRPEVSNAADLPAAYAFEAAVKRAGADDEVRAILLTGAGPRFCAGGDLASMAAAEDPAGYVRELAMVLDRGLRRLAALPKPVVAAVHGAVAGAGLGVVLSADLVVAACSTNFAFAYTRVGLTPDCGVSVLLPRAIGQQRALQMALTPRPLSAEQARDWGLIAEVVEDESVVARATAIAEQLAKGPTRAYGEAKRLLRTGWEASPEDISRDEADTIARLVAGKEAAALIATFLARVSSSAARVQ</sequence>
<dbReference type="Proteomes" id="UP000319825">
    <property type="component" value="Unassembled WGS sequence"/>
</dbReference>
<gene>
    <name evidence="3" type="ORF">JD77_00215</name>
</gene>
<comment type="similarity">
    <text evidence="1 2">Belongs to the enoyl-CoA hydratase/isomerase family.</text>
</comment>
<accession>A0A562I2Q5</accession>
<dbReference type="GO" id="GO:0003824">
    <property type="term" value="F:catalytic activity"/>
    <property type="evidence" value="ECO:0007669"/>
    <property type="project" value="InterPro"/>
</dbReference>
<dbReference type="PANTHER" id="PTHR42964">
    <property type="entry name" value="ENOYL-COA HYDRATASE"/>
    <property type="match status" value="1"/>
</dbReference>
<dbReference type="Pfam" id="PF00378">
    <property type="entry name" value="ECH_1"/>
    <property type="match status" value="1"/>
</dbReference>
<dbReference type="InterPro" id="IPR051683">
    <property type="entry name" value="Enoyl-CoA_Hydratase/Isomerase"/>
</dbReference>
<evidence type="ECO:0000256" key="2">
    <source>
        <dbReference type="RuleBase" id="RU003707"/>
    </source>
</evidence>
<evidence type="ECO:0000256" key="1">
    <source>
        <dbReference type="ARBA" id="ARBA00005254"/>
    </source>
</evidence>
<evidence type="ECO:0000313" key="4">
    <source>
        <dbReference type="Proteomes" id="UP000319825"/>
    </source>
</evidence>
<dbReference type="CDD" id="cd06558">
    <property type="entry name" value="crotonase-like"/>
    <property type="match status" value="1"/>
</dbReference>
<keyword evidence="4" id="KW-1185">Reference proteome</keyword>
<name>A0A562I2Q5_MICOL</name>
<dbReference type="EMBL" id="VLKE01000001">
    <property type="protein sequence ID" value="TWH65280.1"/>
    <property type="molecule type" value="Genomic_DNA"/>
</dbReference>
<organism evidence="3 4">
    <name type="scientific">Micromonospora olivasterospora</name>
    <dbReference type="NCBI Taxonomy" id="1880"/>
    <lineage>
        <taxon>Bacteria</taxon>
        <taxon>Bacillati</taxon>
        <taxon>Actinomycetota</taxon>
        <taxon>Actinomycetes</taxon>
        <taxon>Micromonosporales</taxon>
        <taxon>Micromonosporaceae</taxon>
        <taxon>Micromonospora</taxon>
    </lineage>
</organism>
<dbReference type="SUPFAM" id="SSF52096">
    <property type="entry name" value="ClpP/crotonase"/>
    <property type="match status" value="1"/>
</dbReference>
<dbReference type="Gene3D" id="3.90.226.10">
    <property type="entry name" value="2-enoyl-CoA Hydratase, Chain A, domain 1"/>
    <property type="match status" value="1"/>
</dbReference>
<dbReference type="PANTHER" id="PTHR42964:SF1">
    <property type="entry name" value="POLYKETIDE BIOSYNTHESIS ENOYL-COA HYDRATASE PKSH-RELATED"/>
    <property type="match status" value="1"/>
</dbReference>
<dbReference type="RefSeq" id="WP_145772637.1">
    <property type="nucleotide sequence ID" value="NZ_BAAATQ010000384.1"/>
</dbReference>
<comment type="caution">
    <text evidence="3">The sequence shown here is derived from an EMBL/GenBank/DDBJ whole genome shotgun (WGS) entry which is preliminary data.</text>
</comment>
<dbReference type="InterPro" id="IPR001753">
    <property type="entry name" value="Enoyl-CoA_hydra/iso"/>
</dbReference>
<protein>
    <submittedName>
        <fullName evidence="3">Enoyl-CoA hydratase</fullName>
    </submittedName>
</protein>
<dbReference type="AlphaFoldDB" id="A0A562I2Q5"/>
<dbReference type="InterPro" id="IPR029045">
    <property type="entry name" value="ClpP/crotonase-like_dom_sf"/>
</dbReference>
<dbReference type="OrthoDB" id="3473569at2"/>